<organism evidence="3 4">
    <name type="scientific">Ogataea polymorpha</name>
    <dbReference type="NCBI Taxonomy" id="460523"/>
    <lineage>
        <taxon>Eukaryota</taxon>
        <taxon>Fungi</taxon>
        <taxon>Dikarya</taxon>
        <taxon>Ascomycota</taxon>
        <taxon>Saccharomycotina</taxon>
        <taxon>Pichiomycetes</taxon>
        <taxon>Pichiales</taxon>
        <taxon>Pichiaceae</taxon>
        <taxon>Ogataea</taxon>
    </lineage>
</organism>
<feature type="compositionally biased region" description="Basic and acidic residues" evidence="1">
    <location>
        <begin position="19"/>
        <end position="33"/>
    </location>
</feature>
<feature type="compositionally biased region" description="Basic residues" evidence="1">
    <location>
        <begin position="75"/>
        <end position="90"/>
    </location>
</feature>
<reference evidence="3" key="1">
    <citation type="journal article" date="2021" name="Open Biol.">
        <title>Shared evolutionary footprints suggest mitochondrial oxidative damage underlies multiple complex I losses in fungi.</title>
        <authorList>
            <person name="Schikora-Tamarit M.A."/>
            <person name="Marcet-Houben M."/>
            <person name="Nosek J."/>
            <person name="Gabaldon T."/>
        </authorList>
    </citation>
    <scope>NUCLEOTIDE SEQUENCE</scope>
    <source>
        <strain evidence="3">NCAIM Y.01608</strain>
    </source>
</reference>
<evidence type="ECO:0000256" key="1">
    <source>
        <dbReference type="SAM" id="MobiDB-lite"/>
    </source>
</evidence>
<accession>A0A9P8TG87</accession>
<sequence>MAHSARSKTKLKAKKEKVSKKGSDYAKTNEERRKRLAQKLQENLQKQKQDGTDAPVMEVDKKVSTSGWRSSRNSLYKKNHTKKKNKSIKF</sequence>
<comment type="caution">
    <text evidence="3">The sequence shown here is derived from an EMBL/GenBank/DDBJ whole genome shotgun (WGS) entry which is preliminary data.</text>
</comment>
<dbReference type="PANTHER" id="PTHR28219:SF1">
    <property type="entry name" value="UPF0642 PROTEIN YBL028C"/>
    <property type="match status" value="1"/>
</dbReference>
<keyword evidence="4" id="KW-1185">Reference proteome</keyword>
<dbReference type="EMBL" id="JAEUBD010000108">
    <property type="protein sequence ID" value="KAH3677495.1"/>
    <property type="molecule type" value="Genomic_DNA"/>
</dbReference>
<evidence type="ECO:0000313" key="4">
    <source>
        <dbReference type="Proteomes" id="UP000788993"/>
    </source>
</evidence>
<dbReference type="GO" id="GO:0030687">
    <property type="term" value="C:preribosome, large subunit precursor"/>
    <property type="evidence" value="ECO:0007669"/>
    <property type="project" value="TreeGrafter"/>
</dbReference>
<name>A0A9P8TG87_9ASCO</name>
<evidence type="ECO:0000313" key="3">
    <source>
        <dbReference type="EMBL" id="KAH3677495.1"/>
    </source>
</evidence>
<dbReference type="PANTHER" id="PTHR28219">
    <property type="entry name" value="UPF0642 PROTEIN YBL028C"/>
    <property type="match status" value="1"/>
</dbReference>
<evidence type="ECO:0000259" key="2">
    <source>
        <dbReference type="Pfam" id="PF10338"/>
    </source>
</evidence>
<feature type="compositionally biased region" description="Polar residues" evidence="1">
    <location>
        <begin position="64"/>
        <end position="74"/>
    </location>
</feature>
<feature type="domain" description="DUF2423" evidence="2">
    <location>
        <begin position="1"/>
        <end position="47"/>
    </location>
</feature>
<dbReference type="Pfam" id="PF10338">
    <property type="entry name" value="YBL028C_N"/>
    <property type="match status" value="1"/>
</dbReference>
<feature type="region of interest" description="Disordered" evidence="1">
    <location>
        <begin position="1"/>
        <end position="90"/>
    </location>
</feature>
<dbReference type="AlphaFoldDB" id="A0A9P8TG87"/>
<proteinExistence type="predicted"/>
<feature type="compositionally biased region" description="Basic residues" evidence="1">
    <location>
        <begin position="1"/>
        <end position="18"/>
    </location>
</feature>
<protein>
    <recommendedName>
        <fullName evidence="2">DUF2423 domain-containing protein</fullName>
    </recommendedName>
</protein>
<dbReference type="InterPro" id="IPR019434">
    <property type="entry name" value="DUF2423"/>
</dbReference>
<reference evidence="3" key="2">
    <citation type="submission" date="2021-01" db="EMBL/GenBank/DDBJ databases">
        <authorList>
            <person name="Schikora-Tamarit M.A."/>
        </authorList>
    </citation>
    <scope>NUCLEOTIDE SEQUENCE</scope>
    <source>
        <strain evidence="3">NCAIM Y.01608</strain>
    </source>
</reference>
<gene>
    <name evidence="3" type="ORF">OGATHE_000969</name>
</gene>
<dbReference type="Proteomes" id="UP000788993">
    <property type="component" value="Unassembled WGS sequence"/>
</dbReference>